<sequence length="335" mass="37121">MNTVKTNFSRMYLFIGIVLLLSLLASPIQNNSHQVSAIAYFPPPLKQIKDGIEPSNVTCTEGLELVLKQNTGQPACLKPSSVAKLIERGWAIHVLPDYTEEKNNSEIFALGDYEIQTENVAYHDGITGYLAKPTEQSIFPAVVMIHEWWGLNENIKDMAEKLASHGYVVLAVDLYNNQVGETSEEARLLISSFDSQEGIDNMESAISYLRTQQSAESIGSIGWCFGGGQSLNLAVSNNDLNATVMYYGQVISDSEKLSNINWPVLGIFAELDKGIPVESVEEFEDKLDDLGISNQIIIYPGVDHAFANPSGERYALEESKDAWNKTIQFLDMNLK</sequence>
<comment type="caution">
    <text evidence="1">The sequence shown here is derived from an EMBL/GenBank/DDBJ whole genome shotgun (WGS) entry which is preliminary data.</text>
</comment>
<name>A0AC60VY81_9ARCH</name>
<protein>
    <submittedName>
        <fullName evidence="1">Dienelactone hydrolase family protein</fullName>
    </submittedName>
</protein>
<evidence type="ECO:0000313" key="1">
    <source>
        <dbReference type="EMBL" id="MBA4452429.1"/>
    </source>
</evidence>
<reference evidence="1 2" key="1">
    <citation type="journal article" date="2020" name="Appl. Environ. Microbiol.">
        <title>Genomic Characteristics of a Novel Species of Ammonia-Oxidizing Archaea from the Jiulong River Estuary.</title>
        <authorList>
            <person name="Zou D."/>
            <person name="Wan R."/>
            <person name="Han L."/>
            <person name="Xu M.N."/>
            <person name="Liu Y."/>
            <person name="Liu H."/>
            <person name="Kao S.J."/>
            <person name="Li M."/>
        </authorList>
    </citation>
    <scope>NUCLEOTIDE SEQUENCE [LARGE SCALE GENOMIC DNA]</scope>
    <source>
        <strain evidence="1">W1bin1</strain>
    </source>
</reference>
<dbReference type="EMBL" id="JACEMZ010000023">
    <property type="protein sequence ID" value="MBA4452429.1"/>
    <property type="molecule type" value="Genomic_DNA"/>
</dbReference>
<organism evidence="1 2">
    <name type="scientific">Candidatus Nitrosomaritimum aestuariumsis</name>
    <dbReference type="NCBI Taxonomy" id="3342354"/>
    <lineage>
        <taxon>Archaea</taxon>
        <taxon>Nitrososphaerota</taxon>
        <taxon>Nitrososphaeria</taxon>
        <taxon>Nitrosopumilales</taxon>
        <taxon>Nitrosopumilaceae</taxon>
        <taxon>Candidatus Nitrosomaritimum</taxon>
    </lineage>
</organism>
<accession>A0AC60VY81</accession>
<proteinExistence type="predicted"/>
<evidence type="ECO:0000313" key="2">
    <source>
        <dbReference type="Proteomes" id="UP000559653"/>
    </source>
</evidence>
<dbReference type="Proteomes" id="UP000559653">
    <property type="component" value="Unassembled WGS sequence"/>
</dbReference>
<keyword evidence="1" id="KW-0378">Hydrolase</keyword>
<gene>
    <name evidence="1" type="ORF">H2B03_04560</name>
</gene>